<protein>
    <submittedName>
        <fullName evidence="1">Type VI secretion system contractile sheath small subunit</fullName>
    </submittedName>
</protein>
<dbReference type="Proteomes" id="UP000663090">
    <property type="component" value="Chromosome"/>
</dbReference>
<proteinExistence type="predicted"/>
<gene>
    <name evidence="1" type="primary">tssB</name>
    <name evidence="1" type="ORF">JY572_02875</name>
</gene>
<keyword evidence="2" id="KW-1185">Reference proteome</keyword>
<evidence type="ECO:0000313" key="1">
    <source>
        <dbReference type="EMBL" id="QSQ15047.1"/>
    </source>
</evidence>
<dbReference type="PANTHER" id="PTHR35850">
    <property type="entry name" value="CYTOPLASMIC PROTEIN-RELATED"/>
    <property type="match status" value="1"/>
</dbReference>
<evidence type="ECO:0000313" key="2">
    <source>
        <dbReference type="Proteomes" id="UP000663090"/>
    </source>
</evidence>
<dbReference type="PANTHER" id="PTHR35850:SF2">
    <property type="entry name" value="TYPE VI SECRETION SYSTEM CONTRACTILE SHEATH SMALL SUBUNIT"/>
    <property type="match status" value="1"/>
</dbReference>
<dbReference type="RefSeq" id="WP_206716789.1">
    <property type="nucleotide sequence ID" value="NZ_CP071091.1"/>
</dbReference>
<organism evidence="1 2">
    <name type="scientific">Myxococcus landrumensis</name>
    <dbReference type="NCBI Taxonomy" id="2813577"/>
    <lineage>
        <taxon>Bacteria</taxon>
        <taxon>Pseudomonadati</taxon>
        <taxon>Myxococcota</taxon>
        <taxon>Myxococcia</taxon>
        <taxon>Myxococcales</taxon>
        <taxon>Cystobacterineae</taxon>
        <taxon>Myxococcaceae</taxon>
        <taxon>Myxococcus</taxon>
    </lineage>
</organism>
<dbReference type="InterPro" id="IPR008312">
    <property type="entry name" value="T6SS_TssB1"/>
</dbReference>
<dbReference type="Pfam" id="PF05591">
    <property type="entry name" value="T6SS_VipA"/>
    <property type="match status" value="1"/>
</dbReference>
<dbReference type="EMBL" id="CP071091">
    <property type="protein sequence ID" value="QSQ15047.1"/>
    <property type="molecule type" value="Genomic_DNA"/>
</dbReference>
<dbReference type="PIRSF" id="PIRSF028301">
    <property type="entry name" value="UCP028301"/>
    <property type="match status" value="1"/>
</dbReference>
<dbReference type="NCBIfam" id="TIGR03358">
    <property type="entry name" value="VI_chp_5"/>
    <property type="match status" value="1"/>
</dbReference>
<reference evidence="1 2" key="1">
    <citation type="submission" date="2021-02" db="EMBL/GenBank/DDBJ databases">
        <title>De Novo genome assembly of isolated myxobacteria.</title>
        <authorList>
            <person name="Stevens D.C."/>
        </authorList>
    </citation>
    <scope>NUCLEOTIDE SEQUENCE [LARGE SCALE GENOMIC DNA]</scope>
    <source>
        <strain evidence="1 2">SCHIC003</strain>
    </source>
</reference>
<name>A0ABX7N8F6_9BACT</name>
<accession>A0ABX7N8F6</accession>
<sequence>MSKEGSVAPKERVNIVYKSDTGNAQSEVELPLKVLVVGDFTGRQDERPVEERAPINIDKGNFNEVMAKQGLSLDASVPNKLSDDPDASMSVALKFQNLSDFTPEGIVNQVPELRQLLELRAALNALKGPLGNVPAFRKKIQTLLGDSEGRQKLMAELGLDKKAD</sequence>